<dbReference type="AlphaFoldDB" id="A0A6G6Y0C2"/>
<dbReference type="EMBL" id="CP049109">
    <property type="protein sequence ID" value="QIG78394.1"/>
    <property type="molecule type" value="Genomic_DNA"/>
</dbReference>
<sequence length="330" mass="35157">MRIFGGRKRVLALTAGVAMLSAVSMAQMQPLTPGSVIDAVERLEAGDFLWAPQLAPEGPVLVVVNLATQRLVVYRNGVPIGVSTVSTGRPGHRTPVGVFTILQKRVRHFSSTYNNAPMPYMQRLTWRGIALHGGNLPGYPASHGCIRLPHEFAPLLFGATDLGMTVVITDRDEMPRLGPAPDLLQQAGLPAPAMAGETRWQPEVSPTGPVSIVVSAADRRVIVLRNGIEIGTAPVTIAEPVERVSAYALQSIDASGYHWLRVPLPGDETDLALTADAEEGERFHVSDDFRRAVGTVAVPGTTVVVMPDSLTRGATGTPMTVIEDETAPTG</sequence>
<evidence type="ECO:0000313" key="11">
    <source>
        <dbReference type="Proteomes" id="UP000501568"/>
    </source>
</evidence>
<dbReference type="RefSeq" id="WP_165325393.1">
    <property type="nucleotide sequence ID" value="NZ_CP049109.1"/>
</dbReference>
<keyword evidence="5 7" id="KW-0573">Peptidoglycan synthesis</keyword>
<evidence type="ECO:0000256" key="3">
    <source>
        <dbReference type="ARBA" id="ARBA00022679"/>
    </source>
</evidence>
<feature type="chain" id="PRO_5026172944" evidence="8">
    <location>
        <begin position="27"/>
        <end position="330"/>
    </location>
</feature>
<dbReference type="Gene3D" id="2.40.440.10">
    <property type="entry name" value="L,D-transpeptidase catalytic domain-like"/>
    <property type="match status" value="1"/>
</dbReference>
<evidence type="ECO:0000256" key="2">
    <source>
        <dbReference type="ARBA" id="ARBA00005992"/>
    </source>
</evidence>
<keyword evidence="6 7" id="KW-0961">Cell wall biogenesis/degradation</keyword>
<dbReference type="GO" id="GO:0071972">
    <property type="term" value="F:peptidoglycan L,D-transpeptidase activity"/>
    <property type="evidence" value="ECO:0007669"/>
    <property type="project" value="TreeGrafter"/>
</dbReference>
<evidence type="ECO:0000256" key="1">
    <source>
        <dbReference type="ARBA" id="ARBA00004752"/>
    </source>
</evidence>
<comment type="pathway">
    <text evidence="1 7">Cell wall biogenesis; peptidoglycan biosynthesis.</text>
</comment>
<organism evidence="10 11">
    <name type="scientific">Stakelama tenebrarum</name>
    <dbReference type="NCBI Taxonomy" id="2711215"/>
    <lineage>
        <taxon>Bacteria</taxon>
        <taxon>Pseudomonadati</taxon>
        <taxon>Pseudomonadota</taxon>
        <taxon>Alphaproteobacteria</taxon>
        <taxon>Sphingomonadales</taxon>
        <taxon>Sphingomonadaceae</taxon>
        <taxon>Stakelama</taxon>
    </lineage>
</organism>
<dbReference type="PROSITE" id="PS52029">
    <property type="entry name" value="LD_TPASE"/>
    <property type="match status" value="1"/>
</dbReference>
<dbReference type="GO" id="GO:0016740">
    <property type="term" value="F:transferase activity"/>
    <property type="evidence" value="ECO:0007669"/>
    <property type="project" value="UniProtKB-KW"/>
</dbReference>
<evidence type="ECO:0000256" key="6">
    <source>
        <dbReference type="ARBA" id="ARBA00023316"/>
    </source>
</evidence>
<dbReference type="InterPro" id="IPR005490">
    <property type="entry name" value="LD_TPept_cat_dom"/>
</dbReference>
<dbReference type="GO" id="GO:0018104">
    <property type="term" value="P:peptidoglycan-protein cross-linking"/>
    <property type="evidence" value="ECO:0007669"/>
    <property type="project" value="TreeGrafter"/>
</dbReference>
<feature type="domain" description="L,D-TPase catalytic" evidence="9">
    <location>
        <begin position="60"/>
        <end position="169"/>
    </location>
</feature>
<dbReference type="PANTHER" id="PTHR30582:SF2">
    <property type="entry name" value="L,D-TRANSPEPTIDASE YCIB-RELATED"/>
    <property type="match status" value="1"/>
</dbReference>
<dbReference type="UniPathway" id="UPA00219"/>
<evidence type="ECO:0000256" key="7">
    <source>
        <dbReference type="PROSITE-ProRule" id="PRU01373"/>
    </source>
</evidence>
<dbReference type="KEGG" id="spzr:G5C33_00345"/>
<dbReference type="CDD" id="cd16913">
    <property type="entry name" value="YkuD_like"/>
    <property type="match status" value="1"/>
</dbReference>
<dbReference type="SUPFAM" id="SSF141523">
    <property type="entry name" value="L,D-transpeptidase catalytic domain-like"/>
    <property type="match status" value="1"/>
</dbReference>
<dbReference type="PANTHER" id="PTHR30582">
    <property type="entry name" value="L,D-TRANSPEPTIDASE"/>
    <property type="match status" value="1"/>
</dbReference>
<protein>
    <submittedName>
        <fullName evidence="10">L,D-transpeptidase</fullName>
    </submittedName>
</protein>
<keyword evidence="3" id="KW-0808">Transferase</keyword>
<evidence type="ECO:0000259" key="9">
    <source>
        <dbReference type="PROSITE" id="PS52029"/>
    </source>
</evidence>
<proteinExistence type="inferred from homology"/>
<name>A0A6G6Y0C2_9SPHN</name>
<dbReference type="Pfam" id="PF03734">
    <property type="entry name" value="YkuD"/>
    <property type="match status" value="1"/>
</dbReference>
<keyword evidence="8" id="KW-0732">Signal</keyword>
<comment type="similarity">
    <text evidence="2">Belongs to the YkuD family.</text>
</comment>
<dbReference type="NCBIfam" id="NF004785">
    <property type="entry name" value="PRK06132.1-2"/>
    <property type="match status" value="1"/>
</dbReference>
<dbReference type="Proteomes" id="UP000501568">
    <property type="component" value="Chromosome"/>
</dbReference>
<evidence type="ECO:0000256" key="4">
    <source>
        <dbReference type="ARBA" id="ARBA00022960"/>
    </source>
</evidence>
<keyword evidence="4 7" id="KW-0133">Cell shape</keyword>
<reference evidence="10 11" key="1">
    <citation type="submission" date="2020-02" db="EMBL/GenBank/DDBJ databases">
        <authorList>
            <person name="Zheng R.K."/>
            <person name="Sun C.M."/>
        </authorList>
    </citation>
    <scope>NUCLEOTIDE SEQUENCE [LARGE SCALE GENOMIC DNA]</scope>
    <source>
        <strain evidence="11">zrk23</strain>
    </source>
</reference>
<feature type="active site" description="Nucleophile" evidence="7">
    <location>
        <position position="145"/>
    </location>
</feature>
<dbReference type="GO" id="GO:0005576">
    <property type="term" value="C:extracellular region"/>
    <property type="evidence" value="ECO:0007669"/>
    <property type="project" value="TreeGrafter"/>
</dbReference>
<keyword evidence="11" id="KW-1185">Reference proteome</keyword>
<evidence type="ECO:0000256" key="8">
    <source>
        <dbReference type="SAM" id="SignalP"/>
    </source>
</evidence>
<evidence type="ECO:0000313" key="10">
    <source>
        <dbReference type="EMBL" id="QIG78394.1"/>
    </source>
</evidence>
<dbReference type="GO" id="GO:0071555">
    <property type="term" value="P:cell wall organization"/>
    <property type="evidence" value="ECO:0007669"/>
    <property type="project" value="UniProtKB-UniRule"/>
</dbReference>
<feature type="active site" description="Proton donor/acceptor" evidence="7">
    <location>
        <position position="132"/>
    </location>
</feature>
<dbReference type="GO" id="GO:0008360">
    <property type="term" value="P:regulation of cell shape"/>
    <property type="evidence" value="ECO:0007669"/>
    <property type="project" value="UniProtKB-UniRule"/>
</dbReference>
<dbReference type="InterPro" id="IPR038063">
    <property type="entry name" value="Transpep_catalytic_dom"/>
</dbReference>
<feature type="signal peptide" evidence="8">
    <location>
        <begin position="1"/>
        <end position="26"/>
    </location>
</feature>
<dbReference type="InterPro" id="IPR050979">
    <property type="entry name" value="LD-transpeptidase"/>
</dbReference>
<accession>A0A6G6Y0C2</accession>
<evidence type="ECO:0000256" key="5">
    <source>
        <dbReference type="ARBA" id="ARBA00022984"/>
    </source>
</evidence>
<gene>
    <name evidence="10" type="ORF">G5C33_00345</name>
</gene>